<evidence type="ECO:0000313" key="1">
    <source>
        <dbReference type="EMBL" id="NES09548.1"/>
    </source>
</evidence>
<dbReference type="Proteomes" id="UP000471751">
    <property type="component" value="Unassembled WGS sequence"/>
</dbReference>
<dbReference type="AlphaFoldDB" id="A0A6I5RPZ3"/>
<gene>
    <name evidence="1" type="ORF">G3O07_07105</name>
</gene>
<name>A0A6I5RPZ3_9PSED</name>
<proteinExistence type="predicted"/>
<accession>A0A6I5RPZ3</accession>
<dbReference type="EMBL" id="JAAHBT010000059">
    <property type="protein sequence ID" value="NES09548.1"/>
    <property type="molecule type" value="Genomic_DNA"/>
</dbReference>
<dbReference type="Pfam" id="PF11275">
    <property type="entry name" value="DUF3077"/>
    <property type="match status" value="1"/>
</dbReference>
<keyword evidence="2" id="KW-1185">Reference proteome</keyword>
<dbReference type="RefSeq" id="WP_163934135.1">
    <property type="nucleotide sequence ID" value="NZ_BMQU01000006.1"/>
</dbReference>
<organism evidence="1 2">
    <name type="scientific">Pseudomonas laurentiana</name>
    <dbReference type="NCBI Taxonomy" id="2364649"/>
    <lineage>
        <taxon>Bacteria</taxon>
        <taxon>Pseudomonadati</taxon>
        <taxon>Pseudomonadota</taxon>
        <taxon>Gammaproteobacteria</taxon>
        <taxon>Pseudomonadales</taxon>
        <taxon>Pseudomonadaceae</taxon>
        <taxon>Pseudomonas</taxon>
    </lineage>
</organism>
<comment type="caution">
    <text evidence="1">The sequence shown here is derived from an EMBL/GenBank/DDBJ whole genome shotgun (WGS) entry which is preliminary data.</text>
</comment>
<reference evidence="1 2" key="1">
    <citation type="submission" date="2020-02" db="EMBL/GenBank/DDBJ databases">
        <title>Broccoli isolated Pseudomonas sp.</title>
        <authorList>
            <person name="Fujikawa T."/>
            <person name="Sawada H."/>
        </authorList>
    </citation>
    <scope>NUCLEOTIDE SEQUENCE [LARGE SCALE GENOMIC DNA]</scope>
    <source>
        <strain evidence="1 2">JCM 32154</strain>
    </source>
</reference>
<dbReference type="InterPro" id="IPR021427">
    <property type="entry name" value="DUF3077"/>
</dbReference>
<sequence>MKKIVPDPPDFHLLQTTETPFGLCDVGHPPLFAVRAGINLEDALVHAGLYLKCASLTGPLMVEQASESGRGFAQATLHSVEMAKALVDALLDSLEQQSLDAAKGR</sequence>
<protein>
    <submittedName>
        <fullName evidence="1">DUF3077 domain-containing protein</fullName>
    </submittedName>
</protein>
<evidence type="ECO:0000313" key="2">
    <source>
        <dbReference type="Proteomes" id="UP000471751"/>
    </source>
</evidence>